<organism evidence="7 8">
    <name type="scientific">Marasmiellus scandens</name>
    <dbReference type="NCBI Taxonomy" id="2682957"/>
    <lineage>
        <taxon>Eukaryota</taxon>
        <taxon>Fungi</taxon>
        <taxon>Dikarya</taxon>
        <taxon>Basidiomycota</taxon>
        <taxon>Agaricomycotina</taxon>
        <taxon>Agaricomycetes</taxon>
        <taxon>Agaricomycetidae</taxon>
        <taxon>Agaricales</taxon>
        <taxon>Marasmiineae</taxon>
        <taxon>Omphalotaceae</taxon>
        <taxon>Marasmiellus</taxon>
    </lineage>
</organism>
<dbReference type="Pfam" id="PF01565">
    <property type="entry name" value="FAD_binding_4"/>
    <property type="match status" value="1"/>
</dbReference>
<keyword evidence="3" id="KW-0274">FAD</keyword>
<dbReference type="EMBL" id="JBANRG010000015">
    <property type="protein sequence ID" value="KAK7460696.1"/>
    <property type="molecule type" value="Genomic_DNA"/>
</dbReference>
<dbReference type="InterPro" id="IPR016166">
    <property type="entry name" value="FAD-bd_PCMH"/>
</dbReference>
<gene>
    <name evidence="7" type="ORF">VKT23_009411</name>
</gene>
<dbReference type="PANTHER" id="PTHR42973:SF13">
    <property type="entry name" value="FAD-BINDING PCMH-TYPE DOMAIN-CONTAINING PROTEIN"/>
    <property type="match status" value="1"/>
</dbReference>
<comment type="similarity">
    <text evidence="1">Belongs to the oxygen-dependent FAD-linked oxidoreductase family.</text>
</comment>
<evidence type="ECO:0000256" key="3">
    <source>
        <dbReference type="ARBA" id="ARBA00022827"/>
    </source>
</evidence>
<evidence type="ECO:0000256" key="5">
    <source>
        <dbReference type="SAM" id="SignalP"/>
    </source>
</evidence>
<dbReference type="PROSITE" id="PS51387">
    <property type="entry name" value="FAD_PCMH"/>
    <property type="match status" value="1"/>
</dbReference>
<dbReference type="InterPro" id="IPR016169">
    <property type="entry name" value="FAD-bd_PCMH_sub2"/>
</dbReference>
<keyword evidence="5" id="KW-0732">Signal</keyword>
<feature type="signal peptide" evidence="5">
    <location>
        <begin position="1"/>
        <end position="17"/>
    </location>
</feature>
<evidence type="ECO:0000259" key="6">
    <source>
        <dbReference type="PROSITE" id="PS51387"/>
    </source>
</evidence>
<feature type="chain" id="PRO_5045200833" description="FAD-binding PCMH-type domain-containing protein" evidence="5">
    <location>
        <begin position="18"/>
        <end position="364"/>
    </location>
</feature>
<dbReference type="Proteomes" id="UP001498398">
    <property type="component" value="Unassembled WGS sequence"/>
</dbReference>
<accession>A0ABR1JKM8</accession>
<dbReference type="SUPFAM" id="SSF56176">
    <property type="entry name" value="FAD-binding/transporter-associated domain-like"/>
    <property type="match status" value="1"/>
</dbReference>
<evidence type="ECO:0000256" key="4">
    <source>
        <dbReference type="ARBA" id="ARBA00023002"/>
    </source>
</evidence>
<dbReference type="InterPro" id="IPR036318">
    <property type="entry name" value="FAD-bd_PCMH-like_sf"/>
</dbReference>
<dbReference type="PANTHER" id="PTHR42973">
    <property type="entry name" value="BINDING OXIDOREDUCTASE, PUTATIVE (AFU_ORTHOLOGUE AFUA_1G17690)-RELATED"/>
    <property type="match status" value="1"/>
</dbReference>
<comment type="caution">
    <text evidence="7">The sequence shown here is derived from an EMBL/GenBank/DDBJ whole genome shotgun (WGS) entry which is preliminary data.</text>
</comment>
<evidence type="ECO:0000256" key="1">
    <source>
        <dbReference type="ARBA" id="ARBA00005466"/>
    </source>
</evidence>
<protein>
    <recommendedName>
        <fullName evidence="6">FAD-binding PCMH-type domain-containing protein</fullName>
    </recommendedName>
</protein>
<dbReference type="Gene3D" id="3.30.465.10">
    <property type="match status" value="1"/>
</dbReference>
<dbReference type="InterPro" id="IPR050416">
    <property type="entry name" value="FAD-linked_Oxidoreductase"/>
</dbReference>
<evidence type="ECO:0000313" key="8">
    <source>
        <dbReference type="Proteomes" id="UP001498398"/>
    </source>
</evidence>
<keyword evidence="2" id="KW-0285">Flavoprotein</keyword>
<keyword evidence="4" id="KW-0560">Oxidoreductase</keyword>
<keyword evidence="8" id="KW-1185">Reference proteome</keyword>
<reference evidence="7 8" key="1">
    <citation type="submission" date="2024-01" db="EMBL/GenBank/DDBJ databases">
        <title>A draft genome for the cacao thread blight pathogen Marasmiellus scandens.</title>
        <authorList>
            <person name="Baruah I.K."/>
            <person name="Leung J."/>
            <person name="Bukari Y."/>
            <person name="Amoako-Attah I."/>
            <person name="Meinhardt L.W."/>
            <person name="Bailey B.A."/>
            <person name="Cohen S.P."/>
        </authorList>
    </citation>
    <scope>NUCLEOTIDE SEQUENCE [LARGE SCALE GENOMIC DNA]</scope>
    <source>
        <strain evidence="7 8">GH-19</strain>
    </source>
</reference>
<name>A0ABR1JKM8_9AGAR</name>
<evidence type="ECO:0000313" key="7">
    <source>
        <dbReference type="EMBL" id="KAK7460696.1"/>
    </source>
</evidence>
<sequence length="364" mass="39704">MKSRILLLLINLASLKADQTPFSKNTADPGHLCCNKLFESLPSKVHLPGSVEYERQQYDYYSLQQAELQPSCRVTPTTSSDVSLIMKTVTTNLCPFAVRSGGHSAWPGSNVQGGVTLDLSQLTIIDIDEKRGTVGLGPGSRWKAVYAAMEQYNLTVVGGRSPNVGVGGFMLGGGISLLSFRRGFGCDNIVNYEIVLADGTILDVNATSHSDLFWALKLGSTNYGIVTRSTTREELQVIIIGGGDEIVSVWHASLDSVPGASLTDTPTIADSTRTTSLLNLVGDLQSSAFVETGRRRTYTLTVKLDAPFLWDVFKHAKDIFDKLEYVSGMHWYLIYQPITKGFPIKSSETGGSPFKVFWKSPMTT</sequence>
<dbReference type="InterPro" id="IPR006094">
    <property type="entry name" value="Oxid_FAD_bind_N"/>
</dbReference>
<evidence type="ECO:0000256" key="2">
    <source>
        <dbReference type="ARBA" id="ARBA00022630"/>
    </source>
</evidence>
<proteinExistence type="inferred from homology"/>
<feature type="domain" description="FAD-binding PCMH-type" evidence="6">
    <location>
        <begin position="66"/>
        <end position="236"/>
    </location>
</feature>